<evidence type="ECO:0000313" key="1">
    <source>
        <dbReference type="EMBL" id="GBN88161.1"/>
    </source>
</evidence>
<dbReference type="EMBL" id="BGPR01022607">
    <property type="protein sequence ID" value="GBN89076.1"/>
    <property type="molecule type" value="Genomic_DNA"/>
</dbReference>
<comment type="caution">
    <text evidence="2">The sequence shown here is derived from an EMBL/GenBank/DDBJ whole genome shotgun (WGS) entry which is preliminary data.</text>
</comment>
<accession>A0A4Y2SNH8</accession>
<name>A0A4Y2SNH8_ARAVE</name>
<proteinExistence type="predicted"/>
<organism evidence="2 3">
    <name type="scientific">Araneus ventricosus</name>
    <name type="common">Orbweaver spider</name>
    <name type="synonym">Epeira ventricosa</name>
    <dbReference type="NCBI Taxonomy" id="182803"/>
    <lineage>
        <taxon>Eukaryota</taxon>
        <taxon>Metazoa</taxon>
        <taxon>Ecdysozoa</taxon>
        <taxon>Arthropoda</taxon>
        <taxon>Chelicerata</taxon>
        <taxon>Arachnida</taxon>
        <taxon>Araneae</taxon>
        <taxon>Araneomorphae</taxon>
        <taxon>Entelegynae</taxon>
        <taxon>Araneoidea</taxon>
        <taxon>Araneidae</taxon>
        <taxon>Araneus</taxon>
    </lineage>
</organism>
<evidence type="ECO:0000313" key="3">
    <source>
        <dbReference type="Proteomes" id="UP000499080"/>
    </source>
</evidence>
<protein>
    <submittedName>
        <fullName evidence="2">Uncharacterized protein</fullName>
    </submittedName>
</protein>
<evidence type="ECO:0000313" key="2">
    <source>
        <dbReference type="EMBL" id="GBN89076.1"/>
    </source>
</evidence>
<dbReference type="AlphaFoldDB" id="A0A4Y2SNH8"/>
<sequence>MLGDEVIGDSFQPFLFQVWHWLPHMPRHCVNTLRGIVKYRANSTTTAIIAVGGITAFVASNPITPFIQDSIAVGQMKPFEVGRERALLREVNWKRR</sequence>
<dbReference type="Proteomes" id="UP000499080">
    <property type="component" value="Unassembled WGS sequence"/>
</dbReference>
<gene>
    <name evidence="1" type="ORF">AVEN_148770_1</name>
    <name evidence="2" type="ORF">AVEN_248121_1</name>
</gene>
<keyword evidence="3" id="KW-1185">Reference proteome</keyword>
<dbReference type="EMBL" id="BGPR01022146">
    <property type="protein sequence ID" value="GBN88161.1"/>
    <property type="molecule type" value="Genomic_DNA"/>
</dbReference>
<reference evidence="2 3" key="1">
    <citation type="journal article" date="2019" name="Sci. Rep.">
        <title>Orb-weaving spider Araneus ventricosus genome elucidates the spidroin gene catalogue.</title>
        <authorList>
            <person name="Kono N."/>
            <person name="Nakamura H."/>
            <person name="Ohtoshi R."/>
            <person name="Moran D.A.P."/>
            <person name="Shinohara A."/>
            <person name="Yoshida Y."/>
            <person name="Fujiwara M."/>
            <person name="Mori M."/>
            <person name="Tomita M."/>
            <person name="Arakawa K."/>
        </authorList>
    </citation>
    <scope>NUCLEOTIDE SEQUENCE [LARGE SCALE GENOMIC DNA]</scope>
</reference>